<dbReference type="Proteomes" id="UP000629468">
    <property type="component" value="Unassembled WGS sequence"/>
</dbReference>
<dbReference type="EMBL" id="JABXXO010000016">
    <property type="protein sequence ID" value="KAF7759733.1"/>
    <property type="molecule type" value="Genomic_DNA"/>
</dbReference>
<gene>
    <name evidence="3" type="ORF">Agabi119p4_11428</name>
</gene>
<accession>A0A8H7BZK5</accession>
<keyword evidence="2" id="KW-0472">Membrane</keyword>
<feature type="transmembrane region" description="Helical" evidence="2">
    <location>
        <begin position="145"/>
        <end position="169"/>
    </location>
</feature>
<feature type="region of interest" description="Disordered" evidence="1">
    <location>
        <begin position="222"/>
        <end position="265"/>
    </location>
</feature>
<reference evidence="3 4" key="1">
    <citation type="journal article" name="Sci. Rep.">
        <title>Telomere-to-telomere assembled and centromere annotated genomes of the two main subspecies of the button mushroom Agaricus bisporus reveal especially polymorphic chromosome ends.</title>
        <authorList>
            <person name="Sonnenberg A.S.M."/>
            <person name="Sedaghat-Telgerd N."/>
            <person name="Lavrijssen B."/>
            <person name="Ohm R.A."/>
            <person name="Hendrickx P.M."/>
            <person name="Scholtmeijer K."/>
            <person name="Baars J.J.P."/>
            <person name="van Peer A."/>
        </authorList>
    </citation>
    <scope>NUCLEOTIDE SEQUENCE [LARGE SCALE GENOMIC DNA]</scope>
    <source>
        <strain evidence="3 4">H119_p4</strain>
    </source>
</reference>
<keyword evidence="2" id="KW-0812">Transmembrane</keyword>
<feature type="compositionally biased region" description="Polar residues" evidence="1">
    <location>
        <begin position="238"/>
        <end position="258"/>
    </location>
</feature>
<organism evidence="3 4">
    <name type="scientific">Agaricus bisporus var. burnettii</name>
    <dbReference type="NCBI Taxonomy" id="192524"/>
    <lineage>
        <taxon>Eukaryota</taxon>
        <taxon>Fungi</taxon>
        <taxon>Dikarya</taxon>
        <taxon>Basidiomycota</taxon>
        <taxon>Agaricomycotina</taxon>
        <taxon>Agaricomycetes</taxon>
        <taxon>Agaricomycetidae</taxon>
        <taxon>Agaricales</taxon>
        <taxon>Agaricineae</taxon>
        <taxon>Agaricaceae</taxon>
        <taxon>Agaricus</taxon>
    </lineage>
</organism>
<evidence type="ECO:0008006" key="5">
    <source>
        <dbReference type="Google" id="ProtNLM"/>
    </source>
</evidence>
<protein>
    <recommendedName>
        <fullName evidence="5">Transmembrane protein</fullName>
    </recommendedName>
</protein>
<evidence type="ECO:0000313" key="3">
    <source>
        <dbReference type="EMBL" id="KAF7759733.1"/>
    </source>
</evidence>
<evidence type="ECO:0000256" key="1">
    <source>
        <dbReference type="SAM" id="MobiDB-lite"/>
    </source>
</evidence>
<comment type="caution">
    <text evidence="3">The sequence shown here is derived from an EMBL/GenBank/DDBJ whole genome shotgun (WGS) entry which is preliminary data.</text>
</comment>
<name>A0A8H7BZK5_AGABI</name>
<evidence type="ECO:0000256" key="2">
    <source>
        <dbReference type="SAM" id="Phobius"/>
    </source>
</evidence>
<sequence>MPLDNKTIRIENTDSAILLDIARVDYIGTSVSWVGYYQPPHGSALGTYSVDDGKPIGFNLAGLSGSTDPLQYNQVFFTTPEVENGPHTLTVTFLGSGSTTPLVLDYLYIQNGTVIATNTSTSSLLPSAPTTSVSVNASGVSKLDVGALLGGVLGGLGFLILIAGVFLYLRRRRSSRKSMVLPFHPSSGLPMSVGPNGTPTSNMMAQAASGNVALPENRLSEKRRESFRAGAQPEDSSHYVSQRPGSSSWQRTGTSGTRDNSRMVHTDSGIRLNLALEDEIPPHYTVE</sequence>
<proteinExistence type="predicted"/>
<evidence type="ECO:0000313" key="4">
    <source>
        <dbReference type="Proteomes" id="UP000629468"/>
    </source>
</evidence>
<dbReference type="Gene3D" id="2.60.120.260">
    <property type="entry name" value="Galactose-binding domain-like"/>
    <property type="match status" value="1"/>
</dbReference>
<keyword evidence="2" id="KW-1133">Transmembrane helix</keyword>
<dbReference type="AlphaFoldDB" id="A0A8H7BZK5"/>